<dbReference type="RefSeq" id="WP_153748111.1">
    <property type="nucleotide sequence ID" value="NZ_BAAADI010000018.1"/>
</dbReference>
<evidence type="ECO:0000313" key="2">
    <source>
        <dbReference type="EMBL" id="MRH20801.1"/>
    </source>
</evidence>
<keyword evidence="3" id="KW-1185">Reference proteome</keyword>
<dbReference type="PANTHER" id="PTHR33930:SF2">
    <property type="entry name" value="BLR3452 PROTEIN"/>
    <property type="match status" value="1"/>
</dbReference>
<evidence type="ECO:0000313" key="3">
    <source>
        <dbReference type="Proteomes" id="UP000466730"/>
    </source>
</evidence>
<feature type="domain" description="Carboxymuconolactone decarboxylase-like" evidence="1">
    <location>
        <begin position="22"/>
        <end position="104"/>
    </location>
</feature>
<evidence type="ECO:0000259" key="1">
    <source>
        <dbReference type="Pfam" id="PF02627"/>
    </source>
</evidence>
<dbReference type="PANTHER" id="PTHR33930">
    <property type="entry name" value="ALKYL HYDROPEROXIDE REDUCTASE AHPD"/>
    <property type="match status" value="1"/>
</dbReference>
<dbReference type="InterPro" id="IPR029032">
    <property type="entry name" value="AhpD-like"/>
</dbReference>
<organism evidence="2 3">
    <name type="scientific">Rhodovulum strictum</name>
    <dbReference type="NCBI Taxonomy" id="58314"/>
    <lineage>
        <taxon>Bacteria</taxon>
        <taxon>Pseudomonadati</taxon>
        <taxon>Pseudomonadota</taxon>
        <taxon>Alphaproteobacteria</taxon>
        <taxon>Rhodobacterales</taxon>
        <taxon>Paracoccaceae</taxon>
        <taxon>Rhodovulum</taxon>
    </lineage>
</organism>
<dbReference type="Pfam" id="PF02627">
    <property type="entry name" value="CMD"/>
    <property type="match status" value="1"/>
</dbReference>
<dbReference type="SUPFAM" id="SSF69118">
    <property type="entry name" value="AhpD-like"/>
    <property type="match status" value="1"/>
</dbReference>
<protein>
    <submittedName>
        <fullName evidence="2">Carboxymuconolactone decarboxylase family protein</fullName>
    </submittedName>
</protein>
<dbReference type="AlphaFoldDB" id="A0A844B3S9"/>
<gene>
    <name evidence="2" type="ORF">GH815_07325</name>
</gene>
<dbReference type="NCBIfam" id="TIGR00778">
    <property type="entry name" value="ahpD_dom"/>
    <property type="match status" value="1"/>
</dbReference>
<dbReference type="InterPro" id="IPR004675">
    <property type="entry name" value="AhpD_core"/>
</dbReference>
<comment type="caution">
    <text evidence="2">The sequence shown here is derived from an EMBL/GenBank/DDBJ whole genome shotgun (WGS) entry which is preliminary data.</text>
</comment>
<dbReference type="GO" id="GO:0051920">
    <property type="term" value="F:peroxiredoxin activity"/>
    <property type="evidence" value="ECO:0007669"/>
    <property type="project" value="InterPro"/>
</dbReference>
<proteinExistence type="predicted"/>
<dbReference type="InterPro" id="IPR003779">
    <property type="entry name" value="CMD-like"/>
</dbReference>
<sequence length="118" mass="12654">MDWTAKRDTTKDQLKRLNKAIPEATKAFGALGKAVKEGGTLDFKTKEFVALGIAVATRCEACIVLHMEALVRVGATRDEVGDVLAMAIQMGGGPAMMYAAAAMECYDQLTEEKAQAVE</sequence>
<accession>A0A844B3S9</accession>
<dbReference type="EMBL" id="WJPO01000008">
    <property type="protein sequence ID" value="MRH20801.1"/>
    <property type="molecule type" value="Genomic_DNA"/>
</dbReference>
<reference evidence="2 3" key="1">
    <citation type="submission" date="2019-11" db="EMBL/GenBank/DDBJ databases">
        <title>Draft Whole-Genome sequence of the marine photosynthetic bacterium Rhodovulum strictum DSM 11289.</title>
        <authorList>
            <person name="Kyndt J.A."/>
            <person name="Meyer T.E."/>
        </authorList>
    </citation>
    <scope>NUCLEOTIDE SEQUENCE [LARGE SCALE GENOMIC DNA]</scope>
    <source>
        <strain evidence="2 3">DSM 11289</strain>
    </source>
</reference>
<dbReference type="Proteomes" id="UP000466730">
    <property type="component" value="Unassembled WGS sequence"/>
</dbReference>
<name>A0A844B3S9_9RHOB</name>
<dbReference type="OrthoDB" id="1683318at2"/>
<dbReference type="Gene3D" id="1.20.1290.10">
    <property type="entry name" value="AhpD-like"/>
    <property type="match status" value="1"/>
</dbReference>